<reference evidence="2" key="1">
    <citation type="journal article" date="2015" name="Genome Announc.">
        <title>Draft Genome Sequence of the Pathogenic Filamentous Fungus Aspergillus udagawae Strain IFM 46973T.</title>
        <authorList>
            <person name="Kusuya Y."/>
            <person name="Takahashi-Nakaguchi A."/>
            <person name="Takahashi H."/>
            <person name="Yaguchi T."/>
        </authorList>
    </citation>
    <scope>NUCLEOTIDE SEQUENCE</scope>
    <source>
        <strain evidence="2">IFM 46973</strain>
    </source>
</reference>
<comment type="caution">
    <text evidence="2">The sequence shown here is derived from an EMBL/GenBank/DDBJ whole genome shotgun (WGS) entry which is preliminary data.</text>
</comment>
<name>A0A8E0R1Z1_9EURO</name>
<dbReference type="EMBL" id="BBXM02000010">
    <property type="protein sequence ID" value="GIC94732.1"/>
    <property type="molecule type" value="Genomic_DNA"/>
</dbReference>
<proteinExistence type="predicted"/>
<feature type="region of interest" description="Disordered" evidence="1">
    <location>
        <begin position="1"/>
        <end position="36"/>
    </location>
</feature>
<feature type="compositionally biased region" description="Polar residues" evidence="1">
    <location>
        <begin position="22"/>
        <end position="36"/>
    </location>
</feature>
<gene>
    <name evidence="2" type="ORF">Aud_002061</name>
</gene>
<evidence type="ECO:0000256" key="1">
    <source>
        <dbReference type="SAM" id="MobiDB-lite"/>
    </source>
</evidence>
<organism evidence="2 3">
    <name type="scientific">Aspergillus udagawae</name>
    <dbReference type="NCBI Taxonomy" id="91492"/>
    <lineage>
        <taxon>Eukaryota</taxon>
        <taxon>Fungi</taxon>
        <taxon>Dikarya</taxon>
        <taxon>Ascomycota</taxon>
        <taxon>Pezizomycotina</taxon>
        <taxon>Eurotiomycetes</taxon>
        <taxon>Eurotiomycetidae</taxon>
        <taxon>Eurotiales</taxon>
        <taxon>Aspergillaceae</taxon>
        <taxon>Aspergillus</taxon>
        <taxon>Aspergillus subgen. Fumigati</taxon>
    </lineage>
</organism>
<dbReference type="AlphaFoldDB" id="A0A8E0R1Z1"/>
<evidence type="ECO:0000313" key="3">
    <source>
        <dbReference type="Proteomes" id="UP000036893"/>
    </source>
</evidence>
<protein>
    <submittedName>
        <fullName evidence="2">Uncharacterized protein</fullName>
    </submittedName>
</protein>
<evidence type="ECO:0000313" key="2">
    <source>
        <dbReference type="EMBL" id="GIC94732.1"/>
    </source>
</evidence>
<reference evidence="2" key="2">
    <citation type="submission" date="2021-01" db="EMBL/GenBank/DDBJ databases">
        <title>Pan-genome distribution and transcriptional activeness of fungal secondary metabolism genes in Aspergillus section Fumigati.</title>
        <authorList>
            <person name="Takahashi H."/>
            <person name="Umemura M."/>
            <person name="Ninomiya A."/>
            <person name="Kusuya Y."/>
            <person name="Urayama S."/>
            <person name="Shimizu M."/>
            <person name="Watanabe A."/>
            <person name="Kamei K."/>
            <person name="Yaguchi T."/>
            <person name="Hagiwara D."/>
        </authorList>
    </citation>
    <scope>NUCLEOTIDE SEQUENCE</scope>
    <source>
        <strain evidence="2">IFM 46973</strain>
    </source>
</reference>
<sequence length="477" mass="54777">MRTQRKGVTENTPSKKNKKNNTMGNTPTSTDKDNSATAAATTKLNQLKKAQSLAQDIAYSPFTLISTVYTDAIKVDFTTISVNNVPPVVPKFKMPDTQMPVVRWITDQPHSFSTQRNCFIRLAYMPAFLKYKMSKPFYKFCDSAGQTLQATDCYVMADWRDEIFRLKAAKEHFLSLKTLFTNAVQTYAMKMVQYRCDRRNWELNILRDAANDTKEDKATIKAAKQWVEQENHADDNGDYKIFDVGDFQAPDDRDVYPQQWMQRDTTLPAWVAQQEKKYDATIDKINEIIAEKVKPPTTGQKRTLNFVESDDEEDTHQWDLPDDLTLYGDWVAFRHASWAKDKPKRTDNILSLYNIPSNIPSDPTQWPQQLLSLSRDKVLKNDEDFSKYPWGRPAYALQATLAKAPGYTKDSLFTIDASNALRRLEGWFFNLSKPAANGLDLTTVEQWPVTTKIRDPIVNILKNLNADETTHPAFFKK</sequence>
<dbReference type="Proteomes" id="UP000036893">
    <property type="component" value="Unassembled WGS sequence"/>
</dbReference>
<dbReference type="GeneID" id="66989537"/>
<dbReference type="RefSeq" id="XP_043151998.1">
    <property type="nucleotide sequence ID" value="XM_043296063.1"/>
</dbReference>
<accession>A0A8E0R1Z1</accession>